<name>A0ABQ1VKS4_9RHOB</name>
<evidence type="ECO:0000313" key="1">
    <source>
        <dbReference type="EMBL" id="GGF76421.1"/>
    </source>
</evidence>
<dbReference type="EMBL" id="BMIV01000014">
    <property type="protein sequence ID" value="GGF76421.1"/>
    <property type="molecule type" value="Genomic_DNA"/>
</dbReference>
<organism evidence="1 2">
    <name type="scientific">Paracoccus acridae</name>
    <dbReference type="NCBI Taxonomy" id="1795310"/>
    <lineage>
        <taxon>Bacteria</taxon>
        <taxon>Pseudomonadati</taxon>
        <taxon>Pseudomonadota</taxon>
        <taxon>Alphaproteobacteria</taxon>
        <taxon>Rhodobacterales</taxon>
        <taxon>Paracoccaceae</taxon>
        <taxon>Paracoccus</taxon>
    </lineage>
</organism>
<reference evidence="2" key="1">
    <citation type="journal article" date="2019" name="Int. J. Syst. Evol. Microbiol.">
        <title>The Global Catalogue of Microorganisms (GCM) 10K type strain sequencing project: providing services to taxonomists for standard genome sequencing and annotation.</title>
        <authorList>
            <consortium name="The Broad Institute Genomics Platform"/>
            <consortium name="The Broad Institute Genome Sequencing Center for Infectious Disease"/>
            <person name="Wu L."/>
            <person name="Ma J."/>
        </authorList>
    </citation>
    <scope>NUCLEOTIDE SEQUENCE [LARGE SCALE GENOMIC DNA]</scope>
    <source>
        <strain evidence="2">CGMCC 1.15419</strain>
    </source>
</reference>
<protein>
    <submittedName>
        <fullName evidence="1">Uncharacterized protein</fullName>
    </submittedName>
</protein>
<evidence type="ECO:0000313" key="2">
    <source>
        <dbReference type="Proteomes" id="UP000640509"/>
    </source>
</evidence>
<comment type="caution">
    <text evidence="1">The sequence shown here is derived from an EMBL/GenBank/DDBJ whole genome shotgun (WGS) entry which is preliminary data.</text>
</comment>
<gene>
    <name evidence="1" type="ORF">GCM10011402_31490</name>
</gene>
<sequence>MPMPLCHILRARLRQQSKGDKSTLPVRDNSTLRLQPLQCLTGFMERLAIYPTARGGQGL</sequence>
<proteinExistence type="predicted"/>
<accession>A0ABQ1VKS4</accession>
<keyword evidence="2" id="KW-1185">Reference proteome</keyword>
<dbReference type="Proteomes" id="UP000640509">
    <property type="component" value="Unassembled WGS sequence"/>
</dbReference>